<dbReference type="CDD" id="cd05568">
    <property type="entry name" value="PTS_IIB_bgl_like"/>
    <property type="match status" value="1"/>
</dbReference>
<dbReference type="InterPro" id="IPR036095">
    <property type="entry name" value="PTS_EIIB-like_sf"/>
</dbReference>
<evidence type="ECO:0000259" key="6">
    <source>
        <dbReference type="PROSITE" id="PS51372"/>
    </source>
</evidence>
<dbReference type="GO" id="GO:0009401">
    <property type="term" value="P:phosphoenolpyruvate-dependent sugar phosphotransferase system"/>
    <property type="evidence" value="ECO:0007669"/>
    <property type="project" value="InterPro"/>
</dbReference>
<dbReference type="SUPFAM" id="SSF52794">
    <property type="entry name" value="PTS system IIB component-like"/>
    <property type="match status" value="1"/>
</dbReference>
<dbReference type="EMBL" id="CP018176">
    <property type="protein sequence ID" value="AUJ30716.1"/>
    <property type="molecule type" value="Genomic_DNA"/>
</dbReference>
<dbReference type="PROSITE" id="PS51372">
    <property type="entry name" value="PRD_2"/>
    <property type="match status" value="1"/>
</dbReference>
<organism evidence="7 8">
    <name type="scientific">Liquorilactobacillus hordei</name>
    <dbReference type="NCBI Taxonomy" id="468911"/>
    <lineage>
        <taxon>Bacteria</taxon>
        <taxon>Bacillati</taxon>
        <taxon>Bacillota</taxon>
        <taxon>Bacilli</taxon>
        <taxon>Lactobacillales</taxon>
        <taxon>Lactobacillaceae</taxon>
        <taxon>Liquorilactobacillus</taxon>
    </lineage>
</organism>
<dbReference type="PANTHER" id="PTHR30185:SF18">
    <property type="entry name" value="TRANSCRIPTIONAL REGULATOR MTLR"/>
    <property type="match status" value="1"/>
</dbReference>
<dbReference type="KEGG" id="lhw:BSQ49_11300"/>
<evidence type="ECO:0000313" key="8">
    <source>
        <dbReference type="Proteomes" id="UP000314960"/>
    </source>
</evidence>
<dbReference type="InterPro" id="IPR050661">
    <property type="entry name" value="BglG_antiterminators"/>
</dbReference>
<evidence type="ECO:0000259" key="4">
    <source>
        <dbReference type="PROSITE" id="PS51094"/>
    </source>
</evidence>
<dbReference type="InterPro" id="IPR011608">
    <property type="entry name" value="PRD"/>
</dbReference>
<evidence type="ECO:0000256" key="1">
    <source>
        <dbReference type="ARBA" id="ARBA00022679"/>
    </source>
</evidence>
<feature type="domain" description="PTS EIIA type-2" evidence="4">
    <location>
        <begin position="533"/>
        <end position="679"/>
    </location>
</feature>
<reference evidence="7 8" key="1">
    <citation type="submission" date="2016-11" db="EMBL/GenBank/DDBJ databases">
        <title>Interaction between Lactobacillus species and yeast in water kefir.</title>
        <authorList>
            <person name="Behr J."/>
            <person name="Xu D."/>
            <person name="Vogel R.F."/>
        </authorList>
    </citation>
    <scope>NUCLEOTIDE SEQUENCE [LARGE SCALE GENOMIC DNA]</scope>
    <source>
        <strain evidence="7 8">TMW 1.1822</strain>
    </source>
</reference>
<keyword evidence="2" id="KW-0805">Transcription regulation</keyword>
<dbReference type="AlphaFoldDB" id="A0A3Q8CAF6"/>
<dbReference type="PROSITE" id="PS51099">
    <property type="entry name" value="PTS_EIIB_TYPE_2"/>
    <property type="match status" value="1"/>
</dbReference>
<dbReference type="GO" id="GO:0008982">
    <property type="term" value="F:protein-N(PI)-phosphohistidine-sugar phosphotransferase activity"/>
    <property type="evidence" value="ECO:0007669"/>
    <property type="project" value="InterPro"/>
</dbReference>
<feature type="domain" description="PRD" evidence="6">
    <location>
        <begin position="302"/>
        <end position="408"/>
    </location>
</feature>
<dbReference type="InterPro" id="IPR016152">
    <property type="entry name" value="PTrfase/Anion_transptr"/>
</dbReference>
<evidence type="ECO:0000256" key="3">
    <source>
        <dbReference type="ARBA" id="ARBA00023163"/>
    </source>
</evidence>
<protein>
    <submittedName>
        <fullName evidence="7">Transcriptional regulator</fullName>
    </submittedName>
</protein>
<dbReference type="Pfam" id="PF00359">
    <property type="entry name" value="PTS_EIIA_2"/>
    <property type="match status" value="1"/>
</dbReference>
<dbReference type="Gene3D" id="3.40.50.2300">
    <property type="match status" value="1"/>
</dbReference>
<dbReference type="InterPro" id="IPR036388">
    <property type="entry name" value="WH-like_DNA-bd_sf"/>
</dbReference>
<evidence type="ECO:0000256" key="2">
    <source>
        <dbReference type="ARBA" id="ARBA00023015"/>
    </source>
</evidence>
<evidence type="ECO:0000313" key="7">
    <source>
        <dbReference type="EMBL" id="AUJ30716.1"/>
    </source>
</evidence>
<dbReference type="PROSITE" id="PS51094">
    <property type="entry name" value="PTS_EIIA_TYPE_2"/>
    <property type="match status" value="1"/>
</dbReference>
<gene>
    <name evidence="7" type="ORF">BSQ49_11300</name>
</gene>
<dbReference type="SUPFAM" id="SSF55804">
    <property type="entry name" value="Phoshotransferase/anion transport protein"/>
    <property type="match status" value="1"/>
</dbReference>
<sequence length="689" mass="77923">MILLSERQKKILQKLCKSDEGVSMSAIEDSLVISRRTVYREFSELKLYLSQHGLSIESNDGRYWLNGSDENRKKLMSELNDQVEEVTLSSSQRQAAVVCMLLLGTEPIKIFSLAITLGVSENTIQRDLKGIAKALEEYGIEIDAKKSVGVQITGEEVQKRLILCGILTNEINEYEFFDYLNSTDEKPAKSFFLNLLPREILFECVAALKEAMIEHHTKSDIQEVQWVLLVAISILRMKTTVIKSYSATKQQGIFKYRQKVLVILDKFGSEIKGKITSGEIDFLAVQLKGLDYHFSTENWSDDYDLQASYDVKELIKWVSDAFGWNFGRDRDLFERLSKHITLLLKSDTLKLPNTRIETLENVSQQYQELYKAIQGALKKAFPEVTFTTMEEQLILLYFANSYTSDSKIQKMKTLIVCPNGIGTASILKSRLQREIAEIHAVKIAKVSELNNVDLSQYDLILSTVSLPGFGWNYLVVSPLLLDEEVQQVKSLIRKLGGRREYVAEQNKKLTDAVYDNGHETLTLLAQKVKEANQLVDSVEVSKVDSNGDLESTLDLILESISKKITSEKEEVKVELLKRIRMAPVGIPRATIALIHATSSNVKTPFFNIYDLTKPIDMLAMDQAPIKVSRILLMLGPTPMTDFQNILMGTVSGAIVMSNFTTGIFEKGNQEQVRDLIATQFLEQIEMKGK</sequence>
<keyword evidence="3" id="KW-0804">Transcription</keyword>
<dbReference type="InterPro" id="IPR013011">
    <property type="entry name" value="PTS_EIIB_2"/>
</dbReference>
<keyword evidence="1" id="KW-0808">Transferase</keyword>
<dbReference type="RefSeq" id="WP_141055348.1">
    <property type="nucleotide sequence ID" value="NZ_CP018176.1"/>
</dbReference>
<dbReference type="PANTHER" id="PTHR30185">
    <property type="entry name" value="CRYPTIC BETA-GLUCOSIDE BGL OPERON ANTITERMINATOR"/>
    <property type="match status" value="1"/>
</dbReference>
<name>A0A3Q8CAF6_9LACO</name>
<dbReference type="Pfam" id="PF05043">
    <property type="entry name" value="Mga"/>
    <property type="match status" value="1"/>
</dbReference>
<dbReference type="InterPro" id="IPR007737">
    <property type="entry name" value="Mga_HTH"/>
</dbReference>
<evidence type="ECO:0000259" key="5">
    <source>
        <dbReference type="PROSITE" id="PS51099"/>
    </source>
</evidence>
<dbReference type="InterPro" id="IPR002178">
    <property type="entry name" value="PTS_EIIA_type-2_dom"/>
</dbReference>
<dbReference type="Proteomes" id="UP000314960">
    <property type="component" value="Chromosome"/>
</dbReference>
<feature type="domain" description="PTS EIIB type-2" evidence="5">
    <location>
        <begin position="411"/>
        <end position="500"/>
    </location>
</feature>
<dbReference type="Pfam" id="PF08279">
    <property type="entry name" value="HTH_11"/>
    <property type="match status" value="1"/>
</dbReference>
<accession>A0A3Q8CAF6</accession>
<dbReference type="Gene3D" id="1.10.10.10">
    <property type="entry name" value="Winged helix-like DNA-binding domain superfamily/Winged helix DNA-binding domain"/>
    <property type="match status" value="2"/>
</dbReference>
<dbReference type="Gene3D" id="3.40.930.10">
    <property type="entry name" value="Mannitol-specific EII, Chain A"/>
    <property type="match status" value="1"/>
</dbReference>
<dbReference type="InterPro" id="IPR013196">
    <property type="entry name" value="HTH_11"/>
</dbReference>
<proteinExistence type="predicted"/>
<dbReference type="GO" id="GO:0006355">
    <property type="term" value="P:regulation of DNA-templated transcription"/>
    <property type="evidence" value="ECO:0007669"/>
    <property type="project" value="InterPro"/>
</dbReference>